<sequence>MKLPNDSQRQMIVASLMPSRVQQQVISMLYQEESWRMMTLWAFRAKNTPEGPREELILRDRYTFGMSPTLYNFPLVLN</sequence>
<reference evidence="1 2" key="1">
    <citation type="submission" date="2016-10" db="EMBL/GenBank/DDBJ databases">
        <authorList>
            <person name="de Groot N.N."/>
        </authorList>
    </citation>
    <scope>NUCLEOTIDE SEQUENCE [LARGE SCALE GENOMIC DNA]</scope>
    <source>
        <strain evidence="1 2">DSM 25186</strain>
    </source>
</reference>
<dbReference type="AlphaFoldDB" id="A0A1G9ND60"/>
<dbReference type="Proteomes" id="UP000198510">
    <property type="component" value="Unassembled WGS sequence"/>
</dbReference>
<dbReference type="RefSeq" id="WP_218127126.1">
    <property type="nucleotide sequence ID" value="NZ_FNFO01000008.1"/>
</dbReference>
<name>A0A1G9ND60_9BACT</name>
<accession>A0A1G9ND60</accession>
<evidence type="ECO:0000313" key="2">
    <source>
        <dbReference type="Proteomes" id="UP000198510"/>
    </source>
</evidence>
<protein>
    <submittedName>
        <fullName evidence="1">Uncharacterized protein</fullName>
    </submittedName>
</protein>
<keyword evidence="2" id="KW-1185">Reference proteome</keyword>
<dbReference type="EMBL" id="FNFO01000008">
    <property type="protein sequence ID" value="SDL84389.1"/>
    <property type="molecule type" value="Genomic_DNA"/>
</dbReference>
<proteinExistence type="predicted"/>
<evidence type="ECO:0000313" key="1">
    <source>
        <dbReference type="EMBL" id="SDL84389.1"/>
    </source>
</evidence>
<gene>
    <name evidence="1" type="ORF">SAMN05421823_108255</name>
</gene>
<organism evidence="1 2">
    <name type="scientific">Catalinimonas alkaloidigena</name>
    <dbReference type="NCBI Taxonomy" id="1075417"/>
    <lineage>
        <taxon>Bacteria</taxon>
        <taxon>Pseudomonadati</taxon>
        <taxon>Bacteroidota</taxon>
        <taxon>Cytophagia</taxon>
        <taxon>Cytophagales</taxon>
        <taxon>Catalimonadaceae</taxon>
        <taxon>Catalinimonas</taxon>
    </lineage>
</organism>